<comment type="caution">
    <text evidence="1">The sequence shown here is derived from an EMBL/GenBank/DDBJ whole genome shotgun (WGS) entry which is preliminary data.</text>
</comment>
<dbReference type="EMBL" id="JAPNTZ010000015">
    <property type="protein sequence ID" value="MCY1143342.1"/>
    <property type="molecule type" value="Genomic_DNA"/>
</dbReference>
<dbReference type="InterPro" id="IPR049796">
    <property type="entry name" value="CdiI_Ct-like"/>
</dbReference>
<keyword evidence="2" id="KW-1185">Reference proteome</keyword>
<reference evidence="1" key="1">
    <citation type="submission" date="2022-11" db="EMBL/GenBank/DDBJ databases">
        <authorList>
            <person name="Somphong A."/>
            <person name="Phongsopitanun W."/>
        </authorList>
    </citation>
    <scope>NUCLEOTIDE SEQUENCE</scope>
    <source>
        <strain evidence="1">Pm04-4</strain>
    </source>
</reference>
<dbReference type="InterPro" id="IPR011030">
    <property type="entry name" value="Lipovitellin_superhlx_dom"/>
</dbReference>
<proteinExistence type="predicted"/>
<evidence type="ECO:0000313" key="1">
    <source>
        <dbReference type="EMBL" id="MCY1143342.1"/>
    </source>
</evidence>
<organism evidence="1 2">
    <name type="scientific">Paractinoplanes pyxinae</name>
    <dbReference type="NCBI Taxonomy" id="2997416"/>
    <lineage>
        <taxon>Bacteria</taxon>
        <taxon>Bacillati</taxon>
        <taxon>Actinomycetota</taxon>
        <taxon>Actinomycetes</taxon>
        <taxon>Micromonosporales</taxon>
        <taxon>Micromonosporaceae</taxon>
        <taxon>Paractinoplanes</taxon>
    </lineage>
</organism>
<dbReference type="SUPFAM" id="SSF48431">
    <property type="entry name" value="Lipovitellin-phosvitin complex, superhelical domain"/>
    <property type="match status" value="1"/>
</dbReference>
<dbReference type="CDD" id="cd20694">
    <property type="entry name" value="CdiI_Ct-like"/>
    <property type="match status" value="1"/>
</dbReference>
<name>A0ABT4BA19_9ACTN</name>
<evidence type="ECO:0000313" key="2">
    <source>
        <dbReference type="Proteomes" id="UP001151002"/>
    </source>
</evidence>
<evidence type="ECO:0008006" key="3">
    <source>
        <dbReference type="Google" id="ProtNLM"/>
    </source>
</evidence>
<sequence length="144" mass="16137">MGTRTVTGTPHEHHTFRNPPPAEPAAVHAALNAGDLSSALDAMVGAVLHGHGDRRELQELYLGLLDHDDPQVGALAATCLGHLARVHRSLDEERVVPALRRARKVEHLRATATHALSDIEIFLHPRRARWRGRLWRATRPWTWF</sequence>
<dbReference type="RefSeq" id="WP_267567873.1">
    <property type="nucleotide sequence ID" value="NZ_JAPNTZ010000015.1"/>
</dbReference>
<gene>
    <name evidence="1" type="ORF">OWR29_35550</name>
</gene>
<protein>
    <recommendedName>
        <fullName evidence="3">HEAT repeat domain-containing protein</fullName>
    </recommendedName>
</protein>
<dbReference type="Proteomes" id="UP001151002">
    <property type="component" value="Unassembled WGS sequence"/>
</dbReference>
<accession>A0ABT4BA19</accession>